<evidence type="ECO:0000313" key="2">
    <source>
        <dbReference type="Proteomes" id="UP001302602"/>
    </source>
</evidence>
<dbReference type="AlphaFoldDB" id="A0AAN6TSB0"/>
<reference evidence="1" key="2">
    <citation type="submission" date="2023-05" db="EMBL/GenBank/DDBJ databases">
        <authorList>
            <consortium name="Lawrence Berkeley National Laboratory"/>
            <person name="Steindorff A."/>
            <person name="Hensen N."/>
            <person name="Bonometti L."/>
            <person name="Westerberg I."/>
            <person name="Brannstrom I.O."/>
            <person name="Guillou S."/>
            <person name="Cros-Aarteil S."/>
            <person name="Calhoun S."/>
            <person name="Haridas S."/>
            <person name="Kuo A."/>
            <person name="Mondo S."/>
            <person name="Pangilinan J."/>
            <person name="Riley R."/>
            <person name="Labutti K."/>
            <person name="Andreopoulos B."/>
            <person name="Lipzen A."/>
            <person name="Chen C."/>
            <person name="Yanf M."/>
            <person name="Daum C."/>
            <person name="Ng V."/>
            <person name="Clum A."/>
            <person name="Ohm R."/>
            <person name="Martin F."/>
            <person name="Silar P."/>
            <person name="Natvig D."/>
            <person name="Lalanne C."/>
            <person name="Gautier V."/>
            <person name="Ament-Velasquez S.L."/>
            <person name="Kruys A."/>
            <person name="Hutchinson M.I."/>
            <person name="Powell A.J."/>
            <person name="Barry K."/>
            <person name="Miller A.N."/>
            <person name="Grigoriev I.V."/>
            <person name="Debuchy R."/>
            <person name="Gladieux P."/>
            <person name="Thoren M.H."/>
            <person name="Johannesson H."/>
        </authorList>
    </citation>
    <scope>NUCLEOTIDE SEQUENCE</scope>
    <source>
        <strain evidence="1">CBS 731.68</strain>
    </source>
</reference>
<dbReference type="RefSeq" id="XP_062643522.1">
    <property type="nucleotide sequence ID" value="XM_062786427.1"/>
</dbReference>
<accession>A0AAN6TSB0</accession>
<gene>
    <name evidence="1" type="ORF">N657DRAFT_248335</name>
</gene>
<name>A0AAN6TSB0_9PEZI</name>
<organism evidence="1 2">
    <name type="scientific">Parathielavia appendiculata</name>
    <dbReference type="NCBI Taxonomy" id="2587402"/>
    <lineage>
        <taxon>Eukaryota</taxon>
        <taxon>Fungi</taxon>
        <taxon>Dikarya</taxon>
        <taxon>Ascomycota</taxon>
        <taxon>Pezizomycotina</taxon>
        <taxon>Sordariomycetes</taxon>
        <taxon>Sordariomycetidae</taxon>
        <taxon>Sordariales</taxon>
        <taxon>Chaetomiaceae</taxon>
        <taxon>Parathielavia</taxon>
    </lineage>
</organism>
<dbReference type="Proteomes" id="UP001302602">
    <property type="component" value="Unassembled WGS sequence"/>
</dbReference>
<keyword evidence="2" id="KW-1185">Reference proteome</keyword>
<evidence type="ECO:0000313" key="1">
    <source>
        <dbReference type="EMBL" id="KAK4119749.1"/>
    </source>
</evidence>
<dbReference type="GeneID" id="87823193"/>
<dbReference type="EMBL" id="MU853245">
    <property type="protein sequence ID" value="KAK4119749.1"/>
    <property type="molecule type" value="Genomic_DNA"/>
</dbReference>
<comment type="caution">
    <text evidence="1">The sequence shown here is derived from an EMBL/GenBank/DDBJ whole genome shotgun (WGS) entry which is preliminary data.</text>
</comment>
<reference evidence="1" key="1">
    <citation type="journal article" date="2023" name="Mol. Phylogenet. Evol.">
        <title>Genome-scale phylogeny and comparative genomics of the fungal order Sordariales.</title>
        <authorList>
            <person name="Hensen N."/>
            <person name="Bonometti L."/>
            <person name="Westerberg I."/>
            <person name="Brannstrom I.O."/>
            <person name="Guillou S."/>
            <person name="Cros-Aarteil S."/>
            <person name="Calhoun S."/>
            <person name="Haridas S."/>
            <person name="Kuo A."/>
            <person name="Mondo S."/>
            <person name="Pangilinan J."/>
            <person name="Riley R."/>
            <person name="LaButti K."/>
            <person name="Andreopoulos B."/>
            <person name="Lipzen A."/>
            <person name="Chen C."/>
            <person name="Yan M."/>
            <person name="Daum C."/>
            <person name="Ng V."/>
            <person name="Clum A."/>
            <person name="Steindorff A."/>
            <person name="Ohm R.A."/>
            <person name="Martin F."/>
            <person name="Silar P."/>
            <person name="Natvig D.O."/>
            <person name="Lalanne C."/>
            <person name="Gautier V."/>
            <person name="Ament-Velasquez S.L."/>
            <person name="Kruys A."/>
            <person name="Hutchinson M.I."/>
            <person name="Powell A.J."/>
            <person name="Barry K."/>
            <person name="Miller A.N."/>
            <person name="Grigoriev I.V."/>
            <person name="Debuchy R."/>
            <person name="Gladieux P."/>
            <person name="Hiltunen Thoren M."/>
            <person name="Johannesson H."/>
        </authorList>
    </citation>
    <scope>NUCLEOTIDE SEQUENCE</scope>
    <source>
        <strain evidence="1">CBS 731.68</strain>
    </source>
</reference>
<protein>
    <submittedName>
        <fullName evidence="1">Uncharacterized protein</fullName>
    </submittedName>
</protein>
<sequence>MAMSAWQCGNRKYRTSSCFTLFRSCTANIHPPFSCFPCFFLFPSWKDRFQHFQMVVMWSSLLMVQIIQVGDSPTPREKVHSGTFP</sequence>
<proteinExistence type="predicted"/>